<dbReference type="InterPro" id="IPR006553">
    <property type="entry name" value="Leu-rich_rpt_Cys-con_subtyp"/>
</dbReference>
<dbReference type="Pfam" id="PF13516">
    <property type="entry name" value="LRR_6"/>
    <property type="match status" value="2"/>
</dbReference>
<evidence type="ECO:0000256" key="1">
    <source>
        <dbReference type="SAM" id="MobiDB-lite"/>
    </source>
</evidence>
<accession>A0AAE1IP38</accession>
<dbReference type="SMART" id="SM00367">
    <property type="entry name" value="LRR_CC"/>
    <property type="match status" value="4"/>
</dbReference>
<protein>
    <recommendedName>
        <fullName evidence="2">F-box domain-containing protein</fullName>
    </recommendedName>
</protein>
<evidence type="ECO:0000313" key="3">
    <source>
        <dbReference type="EMBL" id="KAK4254601.1"/>
    </source>
</evidence>
<feature type="region of interest" description="Disordered" evidence="1">
    <location>
        <begin position="1"/>
        <end position="31"/>
    </location>
</feature>
<organism evidence="3 4">
    <name type="scientific">Acacia crassicarpa</name>
    <name type="common">northern wattle</name>
    <dbReference type="NCBI Taxonomy" id="499986"/>
    <lineage>
        <taxon>Eukaryota</taxon>
        <taxon>Viridiplantae</taxon>
        <taxon>Streptophyta</taxon>
        <taxon>Embryophyta</taxon>
        <taxon>Tracheophyta</taxon>
        <taxon>Spermatophyta</taxon>
        <taxon>Magnoliopsida</taxon>
        <taxon>eudicotyledons</taxon>
        <taxon>Gunneridae</taxon>
        <taxon>Pentapetalae</taxon>
        <taxon>rosids</taxon>
        <taxon>fabids</taxon>
        <taxon>Fabales</taxon>
        <taxon>Fabaceae</taxon>
        <taxon>Caesalpinioideae</taxon>
        <taxon>mimosoid clade</taxon>
        <taxon>Acacieae</taxon>
        <taxon>Acacia</taxon>
    </lineage>
</organism>
<name>A0AAE1IP38_9FABA</name>
<reference evidence="3" key="1">
    <citation type="submission" date="2023-10" db="EMBL/GenBank/DDBJ databases">
        <title>Chromosome-level genome of the transformable northern wattle, Acacia crassicarpa.</title>
        <authorList>
            <person name="Massaro I."/>
            <person name="Sinha N.R."/>
            <person name="Poethig S."/>
            <person name="Leichty A.R."/>
        </authorList>
    </citation>
    <scope>NUCLEOTIDE SEQUENCE</scope>
    <source>
        <strain evidence="3">Acra3RX</strain>
        <tissue evidence="3">Leaf</tissue>
    </source>
</reference>
<proteinExistence type="predicted"/>
<dbReference type="SUPFAM" id="SSF52047">
    <property type="entry name" value="RNI-like"/>
    <property type="match status" value="1"/>
</dbReference>
<dbReference type="PROSITE" id="PS50181">
    <property type="entry name" value="FBOX"/>
    <property type="match status" value="1"/>
</dbReference>
<dbReference type="PANTHER" id="PTHR38926">
    <property type="entry name" value="F-BOX DOMAIN CONTAINING PROTEIN, EXPRESSED"/>
    <property type="match status" value="1"/>
</dbReference>
<keyword evidence="4" id="KW-1185">Reference proteome</keyword>
<dbReference type="Pfam" id="PF12937">
    <property type="entry name" value="F-box-like"/>
    <property type="match status" value="1"/>
</dbReference>
<dbReference type="InterPro" id="IPR001611">
    <property type="entry name" value="Leu-rich_rpt"/>
</dbReference>
<dbReference type="CDD" id="cd22164">
    <property type="entry name" value="F-box_AtSKIP19-like"/>
    <property type="match status" value="1"/>
</dbReference>
<dbReference type="InterPro" id="IPR032675">
    <property type="entry name" value="LRR_dom_sf"/>
</dbReference>
<sequence>MSSWSSADSAASSSYSSSKEQSENDERQTRNWLDLPGDVTAAILLKLGAVDILSSAQSVCTSWRSICKDPTMWRVIDMQNLGDLHDMPYDLEIMCRHAVDRSRGQLVDINVEYFGTDDLLKYITDSTSHLRRLRLACCYDISDEGLCEVAGKLPLLEELDISIGNITKDALEVIGQNCPNLKSLKFNMEVFISPHIESDDEAFTIARTMPELQHLQLFGNKLTNTGLFAILDSCSHLESLDLRRCFNLNLEGSLGKRCTEQIKDLRRPNDPTNDYPFIATIRDYGSFDEDYPLGISDTDFLSDDDYQYDFYAFSDGSDFSDNVGYYFDADTYY</sequence>
<dbReference type="PANTHER" id="PTHR38926:SF2">
    <property type="entry name" value="F-BOX_LRR-REPEAT PROTEIN 21-RELATED"/>
    <property type="match status" value="1"/>
</dbReference>
<dbReference type="Gene3D" id="1.20.1280.50">
    <property type="match status" value="1"/>
</dbReference>
<dbReference type="Proteomes" id="UP001293593">
    <property type="component" value="Unassembled WGS sequence"/>
</dbReference>
<dbReference type="AlphaFoldDB" id="A0AAE1IP38"/>
<comment type="caution">
    <text evidence="3">The sequence shown here is derived from an EMBL/GenBank/DDBJ whole genome shotgun (WGS) entry which is preliminary data.</text>
</comment>
<feature type="domain" description="F-box" evidence="2">
    <location>
        <begin position="29"/>
        <end position="76"/>
    </location>
</feature>
<dbReference type="Gene3D" id="3.80.10.10">
    <property type="entry name" value="Ribonuclease Inhibitor"/>
    <property type="match status" value="1"/>
</dbReference>
<feature type="compositionally biased region" description="Basic and acidic residues" evidence="1">
    <location>
        <begin position="20"/>
        <end position="29"/>
    </location>
</feature>
<dbReference type="InterPro" id="IPR001810">
    <property type="entry name" value="F-box_dom"/>
</dbReference>
<feature type="compositionally biased region" description="Low complexity" evidence="1">
    <location>
        <begin position="1"/>
        <end position="18"/>
    </location>
</feature>
<gene>
    <name evidence="3" type="ORF">QN277_009959</name>
</gene>
<evidence type="ECO:0000259" key="2">
    <source>
        <dbReference type="PROSITE" id="PS50181"/>
    </source>
</evidence>
<dbReference type="EMBL" id="JAWXYG010000014">
    <property type="protein sequence ID" value="KAK4254601.1"/>
    <property type="molecule type" value="Genomic_DNA"/>
</dbReference>
<evidence type="ECO:0000313" key="4">
    <source>
        <dbReference type="Proteomes" id="UP001293593"/>
    </source>
</evidence>